<dbReference type="AlphaFoldDB" id="A0A097SSR2"/>
<name>A0A097SSR2_9BACT</name>
<keyword evidence="3" id="KW-1185">Reference proteome</keyword>
<gene>
    <name evidence="2" type="ORF">MGM1_2450</name>
</gene>
<dbReference type="EMBL" id="CP007711">
    <property type="protein sequence ID" value="AIV03621.1"/>
    <property type="molecule type" value="Genomic_DNA"/>
</dbReference>
<dbReference type="HOGENOM" id="CLU_095608_0_0_14"/>
<sequence length="254" mass="29573">MLAINEIFIIIYKIIQQHSEINMGGNSLIIIIVIIAIAGIFLLPRMLKKKRAEKAKALISQRHDKDEVWKTIKQYLKDTNQYGVEIVDTYVIRRNPVEYINPLDSSYVKDKVRAANALREFQFKQELLKAKKLGKNARFMRPKQRDLYVVLFQTKNIKTNELLPPQAIECEVVTKKINRKEWDRKILINGKLNYDNEMIWIAPARALELQHNAKNIAATEAKQKKIIAKAQKKKEKELAKKKAKEAKQKAIEKN</sequence>
<organism evidence="2 3">
    <name type="scientific">Candidatus Malacoplasma girerdii</name>
    <dbReference type="NCBI Taxonomy" id="1318617"/>
    <lineage>
        <taxon>Bacteria</taxon>
        <taxon>Bacillati</taxon>
        <taxon>Mycoplasmatota</taxon>
        <taxon>Mycoplasmoidales</taxon>
        <taxon>Mycoplasmoidaceae</taxon>
        <taxon>Malacoplasma</taxon>
    </lineage>
</organism>
<dbReference type="eggNOG" id="ENOG50345FH">
    <property type="taxonomic scope" value="Bacteria"/>
</dbReference>
<dbReference type="KEGG" id="mgj:MGM1_2450"/>
<dbReference type="Pfam" id="PF17359">
    <property type="entry name" value="DUF5385"/>
    <property type="match status" value="1"/>
</dbReference>
<feature type="transmembrane region" description="Helical" evidence="1">
    <location>
        <begin position="28"/>
        <end position="47"/>
    </location>
</feature>
<evidence type="ECO:0000313" key="2">
    <source>
        <dbReference type="EMBL" id="AIV03621.1"/>
    </source>
</evidence>
<evidence type="ECO:0000313" key="3">
    <source>
        <dbReference type="Proteomes" id="UP000030066"/>
    </source>
</evidence>
<accession>A0A097SSR2</accession>
<dbReference type="STRING" id="1318617.MGM1_2450"/>
<keyword evidence="1" id="KW-1133">Transmembrane helix</keyword>
<dbReference type="InterPro" id="IPR035325">
    <property type="entry name" value="DUF5385"/>
</dbReference>
<dbReference type="Proteomes" id="UP000030066">
    <property type="component" value="Chromosome"/>
</dbReference>
<proteinExistence type="predicted"/>
<keyword evidence="1" id="KW-0812">Transmembrane</keyword>
<reference evidence="2 3" key="1">
    <citation type="journal article" date="2014" name="PLoS ONE">
        <title>An emerging Mycoplasma associated with trichomoniasis, vaginal infection and disease.</title>
        <authorList>
            <consortium name="Vaginal Microbiome Consortium"/>
            <person name="Fettweis J.M."/>
            <person name="Serrano M.G."/>
            <person name="Huang B."/>
            <person name="Brooks J.P."/>
            <person name="Glascock A.L."/>
            <person name="Sheth N.U."/>
            <person name="Strauss J.F.III."/>
            <person name="Jefferson K.K."/>
            <person name="Buck G.A."/>
        </authorList>
    </citation>
    <scope>NUCLEOTIDE SEQUENCE [LARGE SCALE GENOMIC DNA]</scope>
    <source>
        <strain evidence="2 3">VCU_M1</strain>
    </source>
</reference>
<protein>
    <submittedName>
        <fullName evidence="2">Uncharacterized protein</fullName>
    </submittedName>
</protein>
<keyword evidence="1" id="KW-0472">Membrane</keyword>
<evidence type="ECO:0000256" key="1">
    <source>
        <dbReference type="SAM" id="Phobius"/>
    </source>
</evidence>